<evidence type="ECO:0000313" key="4">
    <source>
        <dbReference type="Proteomes" id="UP000214646"/>
    </source>
</evidence>
<dbReference type="InterPro" id="IPR002881">
    <property type="entry name" value="DUF58"/>
</dbReference>
<feature type="transmembrane region" description="Helical" evidence="1">
    <location>
        <begin position="409"/>
        <end position="435"/>
    </location>
</feature>
<feature type="domain" description="DUF58" evidence="2">
    <location>
        <begin position="207"/>
        <end position="331"/>
    </location>
</feature>
<evidence type="ECO:0000256" key="1">
    <source>
        <dbReference type="SAM" id="Phobius"/>
    </source>
</evidence>
<gene>
    <name evidence="3" type="ORF">FRUB_00709</name>
</gene>
<dbReference type="RefSeq" id="WP_143392814.1">
    <property type="nucleotide sequence ID" value="NZ_NIDE01000001.1"/>
</dbReference>
<keyword evidence="1" id="KW-0812">Transmembrane</keyword>
<sequence>MLTARGWWFVAVVGFITLNGVLWAGRYSATVPLIGLTLLVWFAFEWLLFAYRFRACADRIAVTRVLLHGDRPVPAVWAGTKCTVRVTVTSYGTARLPFVHLQDRSPNDVSFAGGVYSLAPGEPISLEYTLRTATPGVLRFEGVSVRIADVAGLFYKRLFIRNPVDCLVLPPLTDDEGRRRANKRFNSLPPPGVHRLRRPGNGSELLDLREYRPGDPPKMIAWKPSARRDKLIIKEFESDVPVRCVLFVDASNGARVGPPGAAPVVRLAGIASGVAQAAAANRDLVGLTVFDEETTAATPPARTRVHTINLLRTLAIAAGRRPDPRHTDADLVARYAHPVAQELYPDLLAKDVNSRPVAMFWLPIVDSGWLWVVMGLLVLSGYLTSRAAWMNAVVGSMRDYVPRSGSPWVNVAVFMLLVLPILCAPSILAGFVWLLHGVRGFFPPRAPMMSRRKQLGALFAGRDGTGPAAVERHQYDDEFFVARATRFLQTHRVDLPIVLHDKNGNYRFRSERKIDVLAGALIRAVGRARDNELYVILADLAELGDDLDPVIRAIGVAKARHHSVLVIVPWPPDVPPPAAVSSDDDGRKGGWPDQHKTVRLGTVVRMVLAHRYQKGFARVRVALARAGATVVRADDGDPVRLILERMDRVRGARTRS</sequence>
<organism evidence="3 4">
    <name type="scientific">Fimbriiglobus ruber</name>
    <dbReference type="NCBI Taxonomy" id="1908690"/>
    <lineage>
        <taxon>Bacteria</taxon>
        <taxon>Pseudomonadati</taxon>
        <taxon>Planctomycetota</taxon>
        <taxon>Planctomycetia</taxon>
        <taxon>Gemmatales</taxon>
        <taxon>Gemmataceae</taxon>
        <taxon>Fimbriiglobus</taxon>
    </lineage>
</organism>
<dbReference type="EMBL" id="NIDE01000001">
    <property type="protein sequence ID" value="OWK47010.1"/>
    <property type="molecule type" value="Genomic_DNA"/>
</dbReference>
<feature type="transmembrane region" description="Helical" evidence="1">
    <location>
        <begin position="7"/>
        <end position="25"/>
    </location>
</feature>
<dbReference type="Pfam" id="PF01882">
    <property type="entry name" value="DUF58"/>
    <property type="match status" value="1"/>
</dbReference>
<feature type="transmembrane region" description="Helical" evidence="1">
    <location>
        <begin position="369"/>
        <end position="389"/>
    </location>
</feature>
<dbReference type="OrthoDB" id="9778037at2"/>
<keyword evidence="1" id="KW-1133">Transmembrane helix</keyword>
<proteinExistence type="predicted"/>
<name>A0A225DZT0_9BACT</name>
<accession>A0A225DZT0</accession>
<dbReference type="PANTHER" id="PTHR34351:SF2">
    <property type="entry name" value="DUF58 DOMAIN-CONTAINING PROTEIN"/>
    <property type="match status" value="1"/>
</dbReference>
<reference evidence="4" key="1">
    <citation type="submission" date="2017-06" db="EMBL/GenBank/DDBJ databases">
        <title>Genome analysis of Fimbriiglobus ruber SP5, the first member of the order Planctomycetales with confirmed chitinolytic capability.</title>
        <authorList>
            <person name="Ravin N.V."/>
            <person name="Rakitin A.L."/>
            <person name="Ivanova A.A."/>
            <person name="Beletsky A.V."/>
            <person name="Kulichevskaya I.S."/>
            <person name="Mardanov A.V."/>
            <person name="Dedysh S.N."/>
        </authorList>
    </citation>
    <scope>NUCLEOTIDE SEQUENCE [LARGE SCALE GENOMIC DNA]</scope>
    <source>
        <strain evidence="4">SP5</strain>
    </source>
</reference>
<evidence type="ECO:0000259" key="2">
    <source>
        <dbReference type="Pfam" id="PF01882"/>
    </source>
</evidence>
<dbReference type="Proteomes" id="UP000214646">
    <property type="component" value="Unassembled WGS sequence"/>
</dbReference>
<keyword evidence="4" id="KW-1185">Reference proteome</keyword>
<comment type="caution">
    <text evidence="3">The sequence shown here is derived from an EMBL/GenBank/DDBJ whole genome shotgun (WGS) entry which is preliminary data.</text>
</comment>
<evidence type="ECO:0000313" key="3">
    <source>
        <dbReference type="EMBL" id="OWK47010.1"/>
    </source>
</evidence>
<dbReference type="AlphaFoldDB" id="A0A225DZT0"/>
<protein>
    <recommendedName>
        <fullName evidence="2">DUF58 domain-containing protein</fullName>
    </recommendedName>
</protein>
<keyword evidence="1" id="KW-0472">Membrane</keyword>
<feature type="transmembrane region" description="Helical" evidence="1">
    <location>
        <begin position="31"/>
        <end position="51"/>
    </location>
</feature>
<dbReference type="PANTHER" id="PTHR34351">
    <property type="entry name" value="SLR1927 PROTEIN-RELATED"/>
    <property type="match status" value="1"/>
</dbReference>